<dbReference type="CDD" id="cd05930">
    <property type="entry name" value="A_NRPS"/>
    <property type="match status" value="1"/>
</dbReference>
<dbReference type="InterPro" id="IPR010071">
    <property type="entry name" value="AA_adenyl_dom"/>
</dbReference>
<dbReference type="SUPFAM" id="SSF56801">
    <property type="entry name" value="Acetyl-CoA synthetase-like"/>
    <property type="match status" value="1"/>
</dbReference>
<dbReference type="Proteomes" id="UP001165124">
    <property type="component" value="Unassembled WGS sequence"/>
</dbReference>
<dbReference type="RefSeq" id="WP_067914045.1">
    <property type="nucleotide sequence ID" value="NZ_BSRZ01000004.1"/>
</dbReference>
<dbReference type="InterPro" id="IPR000873">
    <property type="entry name" value="AMP-dep_synth/lig_dom"/>
</dbReference>
<dbReference type="GO" id="GO:0005829">
    <property type="term" value="C:cytosol"/>
    <property type="evidence" value="ECO:0007669"/>
    <property type="project" value="TreeGrafter"/>
</dbReference>
<reference evidence="2" key="1">
    <citation type="submission" date="2023-02" db="EMBL/GenBank/DDBJ databases">
        <title>Actinomadura rubrobrunea NBRC 14622.</title>
        <authorList>
            <person name="Ichikawa N."/>
            <person name="Sato H."/>
            <person name="Tonouchi N."/>
        </authorList>
    </citation>
    <scope>NUCLEOTIDE SEQUENCE</scope>
    <source>
        <strain evidence="2">NBRC 14622</strain>
    </source>
</reference>
<accession>A0A9W6UWH9</accession>
<name>A0A9W6UWH9_9ACTN</name>
<feature type="domain" description="AMP-dependent synthetase/ligase" evidence="1">
    <location>
        <begin position="59"/>
        <end position="417"/>
    </location>
</feature>
<dbReference type="AlphaFoldDB" id="A0A9W6UWH9"/>
<sequence length="508" mass="54597">MSARGRAVDRLLTLDELPALPLPDDQAERARERAARYGMTRDHAVELGEPVIARVERRAAEGDRLAVRDRHRRLTYADLAAEARRLAALLERSGVEPGTVVGVGGERGAAVVAAFLAIELVGALYVPVDTAWPAARVRDVLDQAGAGLLLVADDASARGSALVDGAREAGCRIVRASEAEQCPPWQGPARLDSLDQPRYVLFTSGSTGRPKGAVVEHRGMVNHLHAKIVDLGLTADDAVAQTAPLGFDISVWQMLCPLLVGGRVEVVEDEAAHDPVAFARAVERRGITVAELVPTMVRHLLDDLAADSGRSGVPDGLRWMIATGEELPAELARRWLAAAPHARLLNAYGPTECSDDVTHHVVTEGDLDLLRLPIGTPIVNARLYVLRGEDDGAWRACDLGETGELFVGGVCVGRGYLGDPERTRAAFYRDPFDPAGRLYRTGDAVRLLPPGEGGEDRPVLQYLGRVDRQVKIAGVRMELGEIEAVLRRHPSVGAAAVVVHEHPAPPRP</sequence>
<dbReference type="GO" id="GO:0043041">
    <property type="term" value="P:amino acid activation for nonribosomal peptide biosynthetic process"/>
    <property type="evidence" value="ECO:0007669"/>
    <property type="project" value="TreeGrafter"/>
</dbReference>
<dbReference type="GO" id="GO:0031177">
    <property type="term" value="F:phosphopantetheine binding"/>
    <property type="evidence" value="ECO:0007669"/>
    <property type="project" value="TreeGrafter"/>
</dbReference>
<dbReference type="InterPro" id="IPR020845">
    <property type="entry name" value="AMP-binding_CS"/>
</dbReference>
<dbReference type="EMBL" id="BSRZ01000004">
    <property type="protein sequence ID" value="GLW64277.1"/>
    <property type="molecule type" value="Genomic_DNA"/>
</dbReference>
<dbReference type="NCBIfam" id="TIGR01733">
    <property type="entry name" value="AA-adenyl-dom"/>
    <property type="match status" value="1"/>
</dbReference>
<comment type="caution">
    <text evidence="2">The sequence shown here is derived from an EMBL/GenBank/DDBJ whole genome shotgun (WGS) entry which is preliminary data.</text>
</comment>
<dbReference type="GO" id="GO:0044550">
    <property type="term" value="P:secondary metabolite biosynthetic process"/>
    <property type="evidence" value="ECO:0007669"/>
    <property type="project" value="TreeGrafter"/>
</dbReference>
<organism evidence="2 3">
    <name type="scientific">Actinomadura rubrobrunea</name>
    <dbReference type="NCBI Taxonomy" id="115335"/>
    <lineage>
        <taxon>Bacteria</taxon>
        <taxon>Bacillati</taxon>
        <taxon>Actinomycetota</taxon>
        <taxon>Actinomycetes</taxon>
        <taxon>Streptosporangiales</taxon>
        <taxon>Thermomonosporaceae</taxon>
        <taxon>Actinomadura</taxon>
    </lineage>
</organism>
<dbReference type="InterPro" id="IPR045851">
    <property type="entry name" value="AMP-bd_C_sf"/>
</dbReference>
<dbReference type="Gene3D" id="3.30.300.30">
    <property type="match status" value="1"/>
</dbReference>
<dbReference type="PANTHER" id="PTHR45527:SF1">
    <property type="entry name" value="FATTY ACID SYNTHASE"/>
    <property type="match status" value="1"/>
</dbReference>
<evidence type="ECO:0000313" key="2">
    <source>
        <dbReference type="EMBL" id="GLW64277.1"/>
    </source>
</evidence>
<evidence type="ECO:0000313" key="3">
    <source>
        <dbReference type="Proteomes" id="UP001165124"/>
    </source>
</evidence>
<dbReference type="PANTHER" id="PTHR45527">
    <property type="entry name" value="NONRIBOSOMAL PEPTIDE SYNTHETASE"/>
    <property type="match status" value="1"/>
</dbReference>
<dbReference type="Pfam" id="PF00501">
    <property type="entry name" value="AMP-binding"/>
    <property type="match status" value="1"/>
</dbReference>
<evidence type="ECO:0000259" key="1">
    <source>
        <dbReference type="Pfam" id="PF00501"/>
    </source>
</evidence>
<keyword evidence="3" id="KW-1185">Reference proteome</keyword>
<dbReference type="Gene3D" id="2.30.38.10">
    <property type="entry name" value="Luciferase, Domain 3"/>
    <property type="match status" value="1"/>
</dbReference>
<dbReference type="PROSITE" id="PS00455">
    <property type="entry name" value="AMP_BINDING"/>
    <property type="match status" value="1"/>
</dbReference>
<gene>
    <name evidence="2" type="ORF">Arub01_25210</name>
</gene>
<protein>
    <recommendedName>
        <fullName evidence="1">AMP-dependent synthetase/ligase domain-containing protein</fullName>
    </recommendedName>
</protein>
<proteinExistence type="predicted"/>
<dbReference type="Gene3D" id="3.40.50.980">
    <property type="match status" value="2"/>
</dbReference>